<dbReference type="Proteomes" id="UP001565369">
    <property type="component" value="Unassembled WGS sequence"/>
</dbReference>
<keyword evidence="7 8" id="KW-0472">Membrane</keyword>
<feature type="domain" description="ABC transmembrane type-1" evidence="9">
    <location>
        <begin position="100"/>
        <end position="312"/>
    </location>
</feature>
<feature type="transmembrane region" description="Helical" evidence="8">
    <location>
        <begin position="231"/>
        <end position="253"/>
    </location>
</feature>
<keyword evidence="3 8" id="KW-0813">Transport</keyword>
<feature type="transmembrane region" description="Helical" evidence="8">
    <location>
        <begin position="187"/>
        <end position="210"/>
    </location>
</feature>
<dbReference type="Pfam" id="PF00528">
    <property type="entry name" value="BPD_transp_1"/>
    <property type="match status" value="1"/>
</dbReference>
<dbReference type="InterPro" id="IPR000515">
    <property type="entry name" value="MetI-like"/>
</dbReference>
<feature type="transmembrane region" description="Helical" evidence="8">
    <location>
        <begin position="138"/>
        <end position="158"/>
    </location>
</feature>
<keyword evidence="6 8" id="KW-1133">Transmembrane helix</keyword>
<keyword evidence="5 8" id="KW-0812">Transmembrane</keyword>
<gene>
    <name evidence="10" type="ORF">ABIG07_005722</name>
</gene>
<protein>
    <submittedName>
        <fullName evidence="10">Raffinose/stachyose/melibiose transport system permease protein</fullName>
    </submittedName>
</protein>
<evidence type="ECO:0000256" key="1">
    <source>
        <dbReference type="ARBA" id="ARBA00004651"/>
    </source>
</evidence>
<dbReference type="PANTHER" id="PTHR43227:SF11">
    <property type="entry name" value="BLL4140 PROTEIN"/>
    <property type="match status" value="1"/>
</dbReference>
<dbReference type="PROSITE" id="PS50928">
    <property type="entry name" value="ABC_TM1"/>
    <property type="match status" value="1"/>
</dbReference>
<evidence type="ECO:0000313" key="11">
    <source>
        <dbReference type="Proteomes" id="UP001565369"/>
    </source>
</evidence>
<evidence type="ECO:0000313" key="10">
    <source>
        <dbReference type="EMBL" id="MEY9456774.1"/>
    </source>
</evidence>
<organism evidence="10 11">
    <name type="scientific">Bradyrhizobium ottawaense</name>
    <dbReference type="NCBI Taxonomy" id="931866"/>
    <lineage>
        <taxon>Bacteria</taxon>
        <taxon>Pseudomonadati</taxon>
        <taxon>Pseudomonadota</taxon>
        <taxon>Alphaproteobacteria</taxon>
        <taxon>Hyphomicrobiales</taxon>
        <taxon>Nitrobacteraceae</taxon>
        <taxon>Bradyrhizobium</taxon>
    </lineage>
</organism>
<evidence type="ECO:0000256" key="5">
    <source>
        <dbReference type="ARBA" id="ARBA00022692"/>
    </source>
</evidence>
<dbReference type="SUPFAM" id="SSF161098">
    <property type="entry name" value="MetI-like"/>
    <property type="match status" value="1"/>
</dbReference>
<feature type="transmembrane region" description="Helical" evidence="8">
    <location>
        <begin position="105"/>
        <end position="126"/>
    </location>
</feature>
<name>A0ABV4FYV5_9BRAD</name>
<evidence type="ECO:0000259" key="9">
    <source>
        <dbReference type="PROSITE" id="PS50928"/>
    </source>
</evidence>
<dbReference type="CDD" id="cd06261">
    <property type="entry name" value="TM_PBP2"/>
    <property type="match status" value="1"/>
</dbReference>
<dbReference type="InterPro" id="IPR035906">
    <property type="entry name" value="MetI-like_sf"/>
</dbReference>
<evidence type="ECO:0000256" key="6">
    <source>
        <dbReference type="ARBA" id="ARBA00022989"/>
    </source>
</evidence>
<evidence type="ECO:0000256" key="7">
    <source>
        <dbReference type="ARBA" id="ARBA00023136"/>
    </source>
</evidence>
<reference evidence="10 11" key="1">
    <citation type="submission" date="2024-07" db="EMBL/GenBank/DDBJ databases">
        <title>Genomic Encyclopedia of Type Strains, Phase V (KMG-V): Genome sequencing to study the core and pangenomes of soil and plant-associated prokaryotes.</title>
        <authorList>
            <person name="Whitman W."/>
        </authorList>
    </citation>
    <scope>NUCLEOTIDE SEQUENCE [LARGE SCALE GENOMIC DNA]</scope>
    <source>
        <strain evidence="10 11">USDA 152</strain>
    </source>
</reference>
<keyword evidence="4" id="KW-1003">Cell membrane</keyword>
<dbReference type="EMBL" id="JBGBZJ010000003">
    <property type="protein sequence ID" value="MEY9456774.1"/>
    <property type="molecule type" value="Genomic_DNA"/>
</dbReference>
<feature type="transmembrane region" description="Helical" evidence="8">
    <location>
        <begin position="291"/>
        <end position="312"/>
    </location>
</feature>
<dbReference type="Gene3D" id="1.10.3720.10">
    <property type="entry name" value="MetI-like"/>
    <property type="match status" value="1"/>
</dbReference>
<dbReference type="PANTHER" id="PTHR43227">
    <property type="entry name" value="BLL4140 PROTEIN"/>
    <property type="match status" value="1"/>
</dbReference>
<comment type="caution">
    <text evidence="10">The sequence shown here is derived from an EMBL/GenBank/DDBJ whole genome shotgun (WGS) entry which is preliminary data.</text>
</comment>
<feature type="transmembrane region" description="Helical" evidence="8">
    <location>
        <begin position="41"/>
        <end position="62"/>
    </location>
</feature>
<proteinExistence type="inferred from homology"/>
<comment type="similarity">
    <text evidence="2 8">Belongs to the binding-protein-dependent transport system permease family.</text>
</comment>
<keyword evidence="11" id="KW-1185">Reference proteome</keyword>
<evidence type="ECO:0000256" key="2">
    <source>
        <dbReference type="ARBA" id="ARBA00009306"/>
    </source>
</evidence>
<evidence type="ECO:0000256" key="3">
    <source>
        <dbReference type="ARBA" id="ARBA00022448"/>
    </source>
</evidence>
<dbReference type="InterPro" id="IPR050809">
    <property type="entry name" value="UgpAE/MalFG_permease"/>
</dbReference>
<sequence length="320" mass="35591">MEAGQLTVARRIANSPAIGVAETPFSSLAVRGPAWDGRFTVLILFLPPALLLFTLFVVLPIGEAAWYSAFNWNGFGRPTNWIGFDNYRFVLETRAFWLALRNNGLIIAVSLAVQLPLALTLALMLAERFRGSVALRMLFFMPYILAEIATGLIFSFVYDGDYGLVASIWRSFGAEPPHLLASTDTSMLAVLIVIVWKYFGFHMMLFIAALQSLDKSLIEAARIDGATRLQALRHVVIPLLYPTIRLSVFFAIVGSLQLFDLVMPLTRGGPADSSNTMVSFLYNNGISRMRVGYGSAIGVILFAICVTFAFTYKRWFMRDE</sequence>
<evidence type="ECO:0000256" key="4">
    <source>
        <dbReference type="ARBA" id="ARBA00022475"/>
    </source>
</evidence>
<comment type="subcellular location">
    <subcellularLocation>
        <location evidence="1 8">Cell membrane</location>
        <topology evidence="1 8">Multi-pass membrane protein</topology>
    </subcellularLocation>
</comment>
<accession>A0ABV4FYV5</accession>
<evidence type="ECO:0000256" key="8">
    <source>
        <dbReference type="RuleBase" id="RU363032"/>
    </source>
</evidence>